<dbReference type="PANTHER" id="PTHR15663:SF4">
    <property type="entry name" value="COMM DOMAIN-CONTAINING PROTEIN 9"/>
    <property type="match status" value="1"/>
</dbReference>
<proteinExistence type="predicted"/>
<dbReference type="Pfam" id="PF20923">
    <property type="entry name" value="COMMD9_HN"/>
    <property type="match status" value="1"/>
</dbReference>
<feature type="domain" description="COMM" evidence="1">
    <location>
        <begin position="117"/>
        <end position="191"/>
    </location>
</feature>
<evidence type="ECO:0000259" key="1">
    <source>
        <dbReference type="PROSITE" id="PS51269"/>
    </source>
</evidence>
<dbReference type="EMBL" id="JANTQA010000070">
    <property type="protein sequence ID" value="KAJ3424781.1"/>
    <property type="molecule type" value="Genomic_DNA"/>
</dbReference>
<reference evidence="2" key="2">
    <citation type="submission" date="2022-08" db="EMBL/GenBank/DDBJ databases">
        <title>Novel sulphate-reducing endosymbionts in the free-living metamonad Anaeramoeba.</title>
        <authorList>
            <person name="Jerlstrom-Hultqvist J."/>
            <person name="Cepicka I."/>
            <person name="Gallot-Lavallee L."/>
            <person name="Salas-Leiva D."/>
            <person name="Curtis B.A."/>
            <person name="Zahonova K."/>
            <person name="Pipaliya S."/>
            <person name="Dacks J."/>
            <person name="Roger A.J."/>
        </authorList>
    </citation>
    <scope>NUCLEOTIDE SEQUENCE</scope>
    <source>
        <strain evidence="2">Busselton2</strain>
    </source>
</reference>
<dbReference type="InterPro" id="IPR017920">
    <property type="entry name" value="COMM"/>
</dbReference>
<dbReference type="Pfam" id="PF07258">
    <property type="entry name" value="COMM_domain"/>
    <property type="match status" value="1"/>
</dbReference>
<dbReference type="AlphaFoldDB" id="A0AAV7Y8A8"/>
<dbReference type="InterPro" id="IPR048676">
    <property type="entry name" value="COMMD9_N"/>
</dbReference>
<reference evidence="3" key="1">
    <citation type="submission" date="2022-08" db="EMBL/GenBank/DDBJ databases">
        <title>Novel sulfate-reducing endosymbionts in the free-living metamonad Anaeramoeba.</title>
        <authorList>
            <person name="Jerlstrom-Hultqvist J."/>
            <person name="Cepicka I."/>
            <person name="Gallot-Lavallee L."/>
            <person name="Salas-Leiva D."/>
            <person name="Curtis B.A."/>
            <person name="Zahonova K."/>
            <person name="Pipaliya S."/>
            <person name="Dacks J."/>
            <person name="Roger A.J."/>
        </authorList>
    </citation>
    <scope>NUCLEOTIDE SEQUENCE</scope>
    <source>
        <strain evidence="3">Schooner1</strain>
    </source>
</reference>
<comment type="caution">
    <text evidence="2">The sequence shown here is derived from an EMBL/GenBank/DDBJ whole genome shotgun (WGS) entry which is preliminary data.</text>
</comment>
<dbReference type="EMBL" id="JAOAOG010000029">
    <property type="protein sequence ID" value="KAJ6253498.1"/>
    <property type="molecule type" value="Genomic_DNA"/>
</dbReference>
<evidence type="ECO:0000313" key="4">
    <source>
        <dbReference type="Proteomes" id="UP001146793"/>
    </source>
</evidence>
<name>A0AAV7Y8A8_9EUKA</name>
<keyword evidence="5" id="KW-1185">Reference proteome</keyword>
<evidence type="ECO:0000313" key="3">
    <source>
        <dbReference type="EMBL" id="KAJ6253498.1"/>
    </source>
</evidence>
<evidence type="ECO:0000313" key="2">
    <source>
        <dbReference type="EMBL" id="KAJ3424781.1"/>
    </source>
</evidence>
<organism evidence="2 4">
    <name type="scientific">Anaeramoeba flamelloides</name>
    <dbReference type="NCBI Taxonomy" id="1746091"/>
    <lineage>
        <taxon>Eukaryota</taxon>
        <taxon>Metamonada</taxon>
        <taxon>Anaeramoebidae</taxon>
        <taxon>Anaeramoeba</taxon>
    </lineage>
</organism>
<sequence length="193" mass="22142">MSIPLLSLLKAPSPKYITDLIDQFFLARLEASSISNKAQIIKQLEINENKFYELQVSVYDLINDSLYYNLKSSEKIEKKLFPQKFHGKLRSLLSSHISTSLEKWHKLCKSKYLTLPKLISFDWRVDVKSASDLTSTLSAPVVLLEMKVQEPPEFVGLMPKIKTVNVELTKERLQTMLDGLVRINEQLVSVTNK</sequence>
<dbReference type="Proteomes" id="UP001150062">
    <property type="component" value="Unassembled WGS sequence"/>
</dbReference>
<dbReference type="InterPro" id="IPR037360">
    <property type="entry name" value="COMMD9"/>
</dbReference>
<gene>
    <name evidence="2" type="ORF">M0812_27207</name>
    <name evidence="3" type="ORF">M0813_13373</name>
</gene>
<dbReference type="PROSITE" id="PS51269">
    <property type="entry name" value="COMM"/>
    <property type="match status" value="1"/>
</dbReference>
<evidence type="ECO:0000313" key="5">
    <source>
        <dbReference type="Proteomes" id="UP001150062"/>
    </source>
</evidence>
<dbReference type="Proteomes" id="UP001146793">
    <property type="component" value="Unassembled WGS sequence"/>
</dbReference>
<accession>A0AAV7Y8A8</accession>
<protein>
    <submittedName>
        <fullName evidence="2">Comm domain-containing protein</fullName>
    </submittedName>
</protein>
<dbReference type="PANTHER" id="PTHR15663">
    <property type="entry name" value="COMM DOMAIN-CONTAINING PROTEIN 9"/>
    <property type="match status" value="1"/>
</dbReference>